<sequence length="79" mass="8958">MTTCRARENLCPPRDDPQNAVFDRILKANGAVPEPVSLMREMSRLRAQLANTADRSGRRRILQDLSLLQARLDIARKCP</sequence>
<dbReference type="EMBL" id="QLMG01000001">
    <property type="protein sequence ID" value="RAK24061.1"/>
    <property type="molecule type" value="Genomic_DNA"/>
</dbReference>
<proteinExistence type="predicted"/>
<dbReference type="AlphaFoldDB" id="A0A327YU35"/>
<comment type="caution">
    <text evidence="1">The sequence shown here is derived from an EMBL/GenBank/DDBJ whole genome shotgun (WGS) entry which is preliminary data.</text>
</comment>
<evidence type="ECO:0000313" key="2">
    <source>
        <dbReference type="Proteomes" id="UP000249165"/>
    </source>
</evidence>
<gene>
    <name evidence="1" type="ORF">ATI53_1001168</name>
</gene>
<name>A0A327YU35_9RHOB</name>
<protein>
    <submittedName>
        <fullName evidence="1">Uncharacterized protein</fullName>
    </submittedName>
</protein>
<organism evidence="1 2">
    <name type="scientific">Salipiger aestuarii</name>
    <dbReference type="NCBI Taxonomy" id="568098"/>
    <lineage>
        <taxon>Bacteria</taxon>
        <taxon>Pseudomonadati</taxon>
        <taxon>Pseudomonadota</taxon>
        <taxon>Alphaproteobacteria</taxon>
        <taxon>Rhodobacterales</taxon>
        <taxon>Roseobacteraceae</taxon>
        <taxon>Salipiger</taxon>
    </lineage>
</organism>
<reference evidence="1 2" key="1">
    <citation type="submission" date="2018-06" db="EMBL/GenBank/DDBJ databases">
        <title>Genomic Encyclopedia of Archaeal and Bacterial Type Strains, Phase II (KMG-II): from individual species to whole genera.</title>
        <authorList>
            <person name="Goeker M."/>
        </authorList>
    </citation>
    <scope>NUCLEOTIDE SEQUENCE [LARGE SCALE GENOMIC DNA]</scope>
    <source>
        <strain evidence="1 2">DSM 22011</strain>
    </source>
</reference>
<accession>A0A327YU35</accession>
<keyword evidence="2" id="KW-1185">Reference proteome</keyword>
<evidence type="ECO:0000313" key="1">
    <source>
        <dbReference type="EMBL" id="RAK24061.1"/>
    </source>
</evidence>
<dbReference type="Proteomes" id="UP000249165">
    <property type="component" value="Unassembled WGS sequence"/>
</dbReference>